<evidence type="ECO:0000313" key="5">
    <source>
        <dbReference type="Proteomes" id="UP000799779"/>
    </source>
</evidence>
<dbReference type="Proteomes" id="UP000799779">
    <property type="component" value="Unassembled WGS sequence"/>
</dbReference>
<keyword evidence="3" id="KW-0812">Transmembrane</keyword>
<name>A0A6A5WI24_9PLEO</name>
<dbReference type="InterPro" id="IPR050375">
    <property type="entry name" value="MFS_TsgA-like"/>
</dbReference>
<keyword evidence="3" id="KW-1133">Transmembrane helix</keyword>
<evidence type="ECO:0000313" key="4">
    <source>
        <dbReference type="EMBL" id="KAF1998815.1"/>
    </source>
</evidence>
<keyword evidence="3" id="KW-0472">Membrane</keyword>
<evidence type="ECO:0000256" key="2">
    <source>
        <dbReference type="ARBA" id="ARBA00022475"/>
    </source>
</evidence>
<comment type="subcellular location">
    <subcellularLocation>
        <location evidence="1">Cell inner membrane</location>
        <topology evidence="1">Multi-pass membrane protein</topology>
    </subcellularLocation>
</comment>
<feature type="transmembrane region" description="Helical" evidence="3">
    <location>
        <begin position="45"/>
        <end position="64"/>
    </location>
</feature>
<protein>
    <recommendedName>
        <fullName evidence="6">MFS general substrate transporter</fullName>
    </recommendedName>
</protein>
<dbReference type="Gene3D" id="1.20.1250.20">
    <property type="entry name" value="MFS general substrate transporter like domains"/>
    <property type="match status" value="2"/>
</dbReference>
<dbReference type="PANTHER" id="PTHR43702:SF3">
    <property type="entry name" value="PROTEIN TSGA"/>
    <property type="match status" value="1"/>
</dbReference>
<evidence type="ECO:0000256" key="1">
    <source>
        <dbReference type="ARBA" id="ARBA00004429"/>
    </source>
</evidence>
<keyword evidence="5" id="KW-1185">Reference proteome</keyword>
<sequence length="243" mass="26373">MLHYSLSNFVHSAPAFERNTHGEMGFFEKHLLKISDKKRMRAAELTLRVSIYPLCLVTILFFLWKQYRLFHAPFIQFRYTGAQIAIAGAFINYITETSPKTDPSLGAQFLAGAQGAFALGRFAGSALMKFVRPRSCGSGFIVGGGSGGAVVPPILFAAADSMNSTAEGIRVPSVLFVAAWTYAFCVNFVPEYRDVVDSFAMTKIGVESGRIDGEAQVSGGLSAEERVKTPSVHTGWVGGEKKV</sequence>
<dbReference type="OrthoDB" id="546893at2759"/>
<reference evidence="4" key="1">
    <citation type="journal article" date="2020" name="Stud. Mycol.">
        <title>101 Dothideomycetes genomes: a test case for predicting lifestyles and emergence of pathogens.</title>
        <authorList>
            <person name="Haridas S."/>
            <person name="Albert R."/>
            <person name="Binder M."/>
            <person name="Bloem J."/>
            <person name="Labutti K."/>
            <person name="Salamov A."/>
            <person name="Andreopoulos B."/>
            <person name="Baker S."/>
            <person name="Barry K."/>
            <person name="Bills G."/>
            <person name="Bluhm B."/>
            <person name="Cannon C."/>
            <person name="Castanera R."/>
            <person name="Culley D."/>
            <person name="Daum C."/>
            <person name="Ezra D."/>
            <person name="Gonzalez J."/>
            <person name="Henrissat B."/>
            <person name="Kuo A."/>
            <person name="Liang C."/>
            <person name="Lipzen A."/>
            <person name="Lutzoni F."/>
            <person name="Magnuson J."/>
            <person name="Mondo S."/>
            <person name="Nolan M."/>
            <person name="Ohm R."/>
            <person name="Pangilinan J."/>
            <person name="Park H.-J."/>
            <person name="Ramirez L."/>
            <person name="Alfaro M."/>
            <person name="Sun H."/>
            <person name="Tritt A."/>
            <person name="Yoshinaga Y."/>
            <person name="Zwiers L.-H."/>
            <person name="Turgeon B."/>
            <person name="Goodwin S."/>
            <person name="Spatafora J."/>
            <person name="Crous P."/>
            <person name="Grigoriev I."/>
        </authorList>
    </citation>
    <scope>NUCLEOTIDE SEQUENCE</scope>
    <source>
        <strain evidence="4">CBS 123094</strain>
    </source>
</reference>
<dbReference type="GO" id="GO:0005886">
    <property type="term" value="C:plasma membrane"/>
    <property type="evidence" value="ECO:0007669"/>
    <property type="project" value="UniProtKB-SubCell"/>
</dbReference>
<feature type="transmembrane region" description="Helical" evidence="3">
    <location>
        <begin position="76"/>
        <end position="95"/>
    </location>
</feature>
<dbReference type="InterPro" id="IPR036259">
    <property type="entry name" value="MFS_trans_sf"/>
</dbReference>
<gene>
    <name evidence="4" type="ORF">P154DRAFT_536122</name>
</gene>
<dbReference type="EMBL" id="ML977601">
    <property type="protein sequence ID" value="KAF1998815.1"/>
    <property type="molecule type" value="Genomic_DNA"/>
</dbReference>
<dbReference type="PANTHER" id="PTHR43702">
    <property type="entry name" value="L-FUCOSE-PROTON SYMPORTER"/>
    <property type="match status" value="1"/>
</dbReference>
<feature type="transmembrane region" description="Helical" evidence="3">
    <location>
        <begin position="140"/>
        <end position="159"/>
    </location>
</feature>
<dbReference type="AlphaFoldDB" id="A0A6A5WI24"/>
<evidence type="ECO:0008006" key="6">
    <source>
        <dbReference type="Google" id="ProtNLM"/>
    </source>
</evidence>
<proteinExistence type="predicted"/>
<feature type="transmembrane region" description="Helical" evidence="3">
    <location>
        <begin position="171"/>
        <end position="189"/>
    </location>
</feature>
<evidence type="ECO:0000256" key="3">
    <source>
        <dbReference type="SAM" id="Phobius"/>
    </source>
</evidence>
<organism evidence="4 5">
    <name type="scientific">Amniculicola lignicola CBS 123094</name>
    <dbReference type="NCBI Taxonomy" id="1392246"/>
    <lineage>
        <taxon>Eukaryota</taxon>
        <taxon>Fungi</taxon>
        <taxon>Dikarya</taxon>
        <taxon>Ascomycota</taxon>
        <taxon>Pezizomycotina</taxon>
        <taxon>Dothideomycetes</taxon>
        <taxon>Pleosporomycetidae</taxon>
        <taxon>Pleosporales</taxon>
        <taxon>Amniculicolaceae</taxon>
        <taxon>Amniculicola</taxon>
    </lineage>
</organism>
<keyword evidence="2" id="KW-1003">Cell membrane</keyword>
<accession>A0A6A5WI24</accession>